<evidence type="ECO:0000256" key="8">
    <source>
        <dbReference type="ARBA" id="ARBA00022840"/>
    </source>
</evidence>
<keyword evidence="9" id="KW-0057">Aromatic amino acid biosynthesis</keyword>
<gene>
    <name evidence="11" type="ORF">METZ01_LOCUS211871</name>
</gene>
<keyword evidence="6" id="KW-0547">Nucleotide-binding</keyword>
<accession>A0A382FA99</accession>
<proteinExistence type="inferred from homology"/>
<evidence type="ECO:0000256" key="5">
    <source>
        <dbReference type="ARBA" id="ARBA00022679"/>
    </source>
</evidence>
<comment type="similarity">
    <text evidence="2">Belongs to the shikimate kinase family.</text>
</comment>
<dbReference type="InterPro" id="IPR027417">
    <property type="entry name" value="P-loop_NTPase"/>
</dbReference>
<dbReference type="EC" id="2.7.1.71" evidence="3"/>
<organism evidence="11">
    <name type="scientific">marine metagenome</name>
    <dbReference type="NCBI Taxonomy" id="408172"/>
    <lineage>
        <taxon>unclassified sequences</taxon>
        <taxon>metagenomes</taxon>
        <taxon>ecological metagenomes</taxon>
    </lineage>
</organism>
<name>A0A382FA99_9ZZZZ</name>
<dbReference type="HAMAP" id="MF_00109">
    <property type="entry name" value="Shikimate_kinase"/>
    <property type="match status" value="1"/>
</dbReference>
<reference evidence="11" key="1">
    <citation type="submission" date="2018-05" db="EMBL/GenBank/DDBJ databases">
        <authorList>
            <person name="Lanie J.A."/>
            <person name="Ng W.-L."/>
            <person name="Kazmierczak K.M."/>
            <person name="Andrzejewski T.M."/>
            <person name="Davidsen T.M."/>
            <person name="Wayne K.J."/>
            <person name="Tettelin H."/>
            <person name="Glass J.I."/>
            <person name="Rusch D."/>
            <person name="Podicherti R."/>
            <person name="Tsui H.-C.T."/>
            <person name="Winkler M.E."/>
        </authorList>
    </citation>
    <scope>NUCLEOTIDE SEQUENCE</scope>
</reference>
<keyword evidence="4" id="KW-0028">Amino-acid biosynthesis</keyword>
<evidence type="ECO:0000256" key="9">
    <source>
        <dbReference type="ARBA" id="ARBA00023141"/>
    </source>
</evidence>
<evidence type="ECO:0000256" key="10">
    <source>
        <dbReference type="ARBA" id="ARBA00048567"/>
    </source>
</evidence>
<dbReference type="Pfam" id="PF01202">
    <property type="entry name" value="SKI"/>
    <property type="match status" value="1"/>
</dbReference>
<dbReference type="GO" id="GO:0005524">
    <property type="term" value="F:ATP binding"/>
    <property type="evidence" value="ECO:0007669"/>
    <property type="project" value="UniProtKB-KW"/>
</dbReference>
<evidence type="ECO:0000256" key="3">
    <source>
        <dbReference type="ARBA" id="ARBA00012154"/>
    </source>
</evidence>
<dbReference type="GO" id="GO:0009073">
    <property type="term" value="P:aromatic amino acid family biosynthetic process"/>
    <property type="evidence" value="ECO:0007669"/>
    <property type="project" value="UniProtKB-KW"/>
</dbReference>
<comment type="pathway">
    <text evidence="1">Metabolic intermediate biosynthesis; chorismate biosynthesis; chorismate from D-erythrose 4-phosphate and phosphoenolpyruvate: step 5/7.</text>
</comment>
<evidence type="ECO:0000256" key="4">
    <source>
        <dbReference type="ARBA" id="ARBA00022605"/>
    </source>
</evidence>
<dbReference type="PANTHER" id="PTHR21087">
    <property type="entry name" value="SHIKIMATE KINASE"/>
    <property type="match status" value="1"/>
</dbReference>
<keyword evidence="5" id="KW-0808">Transferase</keyword>
<evidence type="ECO:0000313" key="11">
    <source>
        <dbReference type="EMBL" id="SVB59017.1"/>
    </source>
</evidence>
<evidence type="ECO:0000256" key="7">
    <source>
        <dbReference type="ARBA" id="ARBA00022777"/>
    </source>
</evidence>
<evidence type="ECO:0000256" key="1">
    <source>
        <dbReference type="ARBA" id="ARBA00004842"/>
    </source>
</evidence>
<dbReference type="GO" id="GO:0009423">
    <property type="term" value="P:chorismate biosynthetic process"/>
    <property type="evidence" value="ECO:0007669"/>
    <property type="project" value="UniProtKB-UniPathway"/>
</dbReference>
<keyword evidence="8" id="KW-0067">ATP-binding</keyword>
<dbReference type="InterPro" id="IPR000623">
    <property type="entry name" value="Shikimate_kinase/TSH1"/>
</dbReference>
<evidence type="ECO:0000256" key="6">
    <source>
        <dbReference type="ARBA" id="ARBA00022741"/>
    </source>
</evidence>
<evidence type="ECO:0000256" key="2">
    <source>
        <dbReference type="ARBA" id="ARBA00006997"/>
    </source>
</evidence>
<keyword evidence="7" id="KW-0418">Kinase</keyword>
<dbReference type="PRINTS" id="PR01100">
    <property type="entry name" value="SHIKIMTKNASE"/>
</dbReference>
<dbReference type="GO" id="GO:0008652">
    <property type="term" value="P:amino acid biosynthetic process"/>
    <property type="evidence" value="ECO:0007669"/>
    <property type="project" value="UniProtKB-KW"/>
</dbReference>
<dbReference type="GO" id="GO:0005829">
    <property type="term" value="C:cytosol"/>
    <property type="evidence" value="ECO:0007669"/>
    <property type="project" value="TreeGrafter"/>
</dbReference>
<dbReference type="PANTHER" id="PTHR21087:SF16">
    <property type="entry name" value="SHIKIMATE KINASE 1, CHLOROPLASTIC"/>
    <property type="match status" value="1"/>
</dbReference>
<dbReference type="AlphaFoldDB" id="A0A382FA99"/>
<dbReference type="EMBL" id="UINC01048464">
    <property type="protein sequence ID" value="SVB59017.1"/>
    <property type="molecule type" value="Genomic_DNA"/>
</dbReference>
<dbReference type="InterPro" id="IPR023000">
    <property type="entry name" value="Shikimate_kinase_CS"/>
</dbReference>
<dbReference type="CDD" id="cd00464">
    <property type="entry name" value="SK"/>
    <property type="match status" value="1"/>
</dbReference>
<sequence>MRSGKANKQIHRLIRNGRAEIRRAIMRFFYHNRQVSDQRIISNLALVGFMGCGKSTVGRQVAGELGFEFVDADTLIEERAGISITEIFSTEGEAVFRKMEREIIDELSERKKLVIATGGGAIVDSENLTSLKKHALVICLWANAETIHKRTKHQSHRPLLQQADPLPTIRKMLAEREPHYKQADVIVNTELRPQREVAAQVLHQFEESRSGGTA</sequence>
<dbReference type="SUPFAM" id="SSF52540">
    <property type="entry name" value="P-loop containing nucleoside triphosphate hydrolases"/>
    <property type="match status" value="1"/>
</dbReference>
<dbReference type="UniPathway" id="UPA00053">
    <property type="reaction ID" value="UER00088"/>
</dbReference>
<dbReference type="PROSITE" id="PS01128">
    <property type="entry name" value="SHIKIMATE_KINASE"/>
    <property type="match status" value="1"/>
</dbReference>
<dbReference type="Gene3D" id="3.40.50.300">
    <property type="entry name" value="P-loop containing nucleotide triphosphate hydrolases"/>
    <property type="match status" value="1"/>
</dbReference>
<protein>
    <recommendedName>
        <fullName evidence="3">shikimate kinase</fullName>
        <ecNumber evidence="3">2.7.1.71</ecNumber>
    </recommendedName>
</protein>
<comment type="catalytic activity">
    <reaction evidence="10">
        <text>shikimate + ATP = 3-phosphoshikimate + ADP + H(+)</text>
        <dbReference type="Rhea" id="RHEA:13121"/>
        <dbReference type="ChEBI" id="CHEBI:15378"/>
        <dbReference type="ChEBI" id="CHEBI:30616"/>
        <dbReference type="ChEBI" id="CHEBI:36208"/>
        <dbReference type="ChEBI" id="CHEBI:145989"/>
        <dbReference type="ChEBI" id="CHEBI:456216"/>
        <dbReference type="EC" id="2.7.1.71"/>
    </reaction>
</comment>
<dbReference type="GO" id="GO:0004765">
    <property type="term" value="F:shikimate kinase activity"/>
    <property type="evidence" value="ECO:0007669"/>
    <property type="project" value="UniProtKB-EC"/>
</dbReference>
<dbReference type="InterPro" id="IPR031322">
    <property type="entry name" value="Shikimate/glucono_kinase"/>
</dbReference>